<gene>
    <name evidence="5" type="ORF">ACA1_116260</name>
</gene>
<dbReference type="InterPro" id="IPR001611">
    <property type="entry name" value="Leu-rich_rpt"/>
</dbReference>
<feature type="compositionally biased region" description="Basic and acidic residues" evidence="3">
    <location>
        <begin position="174"/>
        <end position="187"/>
    </location>
</feature>
<keyword evidence="1" id="KW-0433">Leucine-rich repeat</keyword>
<dbReference type="SUPFAM" id="SSF54695">
    <property type="entry name" value="POZ domain"/>
    <property type="match status" value="2"/>
</dbReference>
<keyword evidence="6" id="KW-1185">Reference proteome</keyword>
<feature type="compositionally biased region" description="Low complexity" evidence="3">
    <location>
        <begin position="155"/>
        <end position="172"/>
    </location>
</feature>
<dbReference type="GeneID" id="14921010"/>
<dbReference type="EMBL" id="KB007926">
    <property type="protein sequence ID" value="ELR20165.1"/>
    <property type="molecule type" value="Genomic_DNA"/>
</dbReference>
<dbReference type="CDD" id="cd18186">
    <property type="entry name" value="BTB_POZ_ZBTB_KLHL-like"/>
    <property type="match status" value="1"/>
</dbReference>
<dbReference type="RefSeq" id="XP_004342275.1">
    <property type="nucleotide sequence ID" value="XM_004342226.1"/>
</dbReference>
<dbReference type="SUPFAM" id="SSF52058">
    <property type="entry name" value="L domain-like"/>
    <property type="match status" value="1"/>
</dbReference>
<dbReference type="SMART" id="SM00364">
    <property type="entry name" value="LRR_BAC"/>
    <property type="match status" value="3"/>
</dbReference>
<dbReference type="InterPro" id="IPR011333">
    <property type="entry name" value="SKP1/BTB/POZ_sf"/>
</dbReference>
<dbReference type="Pfam" id="PF13855">
    <property type="entry name" value="LRR_8"/>
    <property type="match status" value="2"/>
</dbReference>
<protein>
    <submittedName>
        <fullName evidence="5">Leucine Rich Repeat and BTB/POZ domain containing protein</fullName>
    </submittedName>
</protein>
<dbReference type="VEuPathDB" id="AmoebaDB:ACA1_116260"/>
<evidence type="ECO:0000259" key="4">
    <source>
        <dbReference type="PROSITE" id="PS50097"/>
    </source>
</evidence>
<feature type="region of interest" description="Disordered" evidence="3">
    <location>
        <begin position="149"/>
        <end position="207"/>
    </location>
</feature>
<evidence type="ECO:0000313" key="5">
    <source>
        <dbReference type="EMBL" id="ELR20165.1"/>
    </source>
</evidence>
<evidence type="ECO:0000256" key="2">
    <source>
        <dbReference type="ARBA" id="ARBA00022737"/>
    </source>
</evidence>
<reference evidence="5 6" key="1">
    <citation type="journal article" date="2013" name="Genome Biol.">
        <title>Genome of Acanthamoeba castellanii highlights extensive lateral gene transfer and early evolution of tyrosine kinase signaling.</title>
        <authorList>
            <person name="Clarke M."/>
            <person name="Lohan A.J."/>
            <person name="Liu B."/>
            <person name="Lagkouvardos I."/>
            <person name="Roy S."/>
            <person name="Zafar N."/>
            <person name="Bertelli C."/>
            <person name="Schilde C."/>
            <person name="Kianianmomeni A."/>
            <person name="Burglin T.R."/>
            <person name="Frech C."/>
            <person name="Turcotte B."/>
            <person name="Kopec K.O."/>
            <person name="Synnott J.M."/>
            <person name="Choo C."/>
            <person name="Paponov I."/>
            <person name="Finkler A."/>
            <person name="Soon Heng Tan C."/>
            <person name="Hutchins A.P."/>
            <person name="Weinmeier T."/>
            <person name="Rattei T."/>
            <person name="Chu J.S."/>
            <person name="Gimenez G."/>
            <person name="Irimia M."/>
            <person name="Rigden D.J."/>
            <person name="Fitzpatrick D.A."/>
            <person name="Lorenzo-Morales J."/>
            <person name="Bateman A."/>
            <person name="Chiu C.H."/>
            <person name="Tang P."/>
            <person name="Hegemann P."/>
            <person name="Fromm H."/>
            <person name="Raoult D."/>
            <person name="Greub G."/>
            <person name="Miranda-Saavedra D."/>
            <person name="Chen N."/>
            <person name="Nash P."/>
            <person name="Ginger M.L."/>
            <person name="Horn M."/>
            <person name="Schaap P."/>
            <person name="Caler L."/>
            <person name="Loftus B."/>
        </authorList>
    </citation>
    <scope>NUCLEOTIDE SEQUENCE [LARGE SCALE GENOMIC DNA]</scope>
    <source>
        <strain evidence="5 6">Neff</strain>
    </source>
</reference>
<dbReference type="InterPro" id="IPR003591">
    <property type="entry name" value="Leu-rich_rpt_typical-subtyp"/>
</dbReference>
<dbReference type="SMART" id="SM00369">
    <property type="entry name" value="LRR_TYP"/>
    <property type="match status" value="5"/>
</dbReference>
<dbReference type="KEGG" id="acan:ACA1_116260"/>
<feature type="domain" description="BTB" evidence="4">
    <location>
        <begin position="626"/>
        <end position="693"/>
    </location>
</feature>
<dbReference type="CDD" id="cd18297">
    <property type="entry name" value="BTB_POZ_ABTB2-like"/>
    <property type="match status" value="1"/>
</dbReference>
<name>L8H4T0_ACACF</name>
<dbReference type="Gene3D" id="3.30.710.10">
    <property type="entry name" value="Potassium Channel Kv1.1, Chain A"/>
    <property type="match status" value="2"/>
</dbReference>
<dbReference type="InterPro" id="IPR051481">
    <property type="entry name" value="BTB-POZ/Galectin-3-binding"/>
</dbReference>
<evidence type="ECO:0000313" key="6">
    <source>
        <dbReference type="Proteomes" id="UP000011083"/>
    </source>
</evidence>
<evidence type="ECO:0000256" key="3">
    <source>
        <dbReference type="SAM" id="MobiDB-lite"/>
    </source>
</evidence>
<dbReference type="Gene3D" id="3.80.10.10">
    <property type="entry name" value="Ribonuclease Inhibitor"/>
    <property type="match status" value="2"/>
</dbReference>
<dbReference type="InterPro" id="IPR000210">
    <property type="entry name" value="BTB/POZ_dom"/>
</dbReference>
<dbReference type="AlphaFoldDB" id="L8H4T0"/>
<dbReference type="STRING" id="1257118.L8H4T0"/>
<dbReference type="PROSITE" id="PS50097">
    <property type="entry name" value="BTB"/>
    <property type="match status" value="2"/>
</dbReference>
<dbReference type="OrthoDB" id="45365at2759"/>
<accession>L8H4T0</accession>
<feature type="domain" description="BTB" evidence="4">
    <location>
        <begin position="514"/>
        <end position="588"/>
    </location>
</feature>
<feature type="compositionally biased region" description="Basic residues" evidence="3">
    <location>
        <begin position="188"/>
        <end position="198"/>
    </location>
</feature>
<dbReference type="InterPro" id="IPR032675">
    <property type="entry name" value="LRR_dom_sf"/>
</dbReference>
<evidence type="ECO:0000256" key="1">
    <source>
        <dbReference type="ARBA" id="ARBA00022614"/>
    </source>
</evidence>
<dbReference type="Proteomes" id="UP000011083">
    <property type="component" value="Unassembled WGS sequence"/>
</dbReference>
<organism evidence="5 6">
    <name type="scientific">Acanthamoeba castellanii (strain ATCC 30010 / Neff)</name>
    <dbReference type="NCBI Taxonomy" id="1257118"/>
    <lineage>
        <taxon>Eukaryota</taxon>
        <taxon>Amoebozoa</taxon>
        <taxon>Discosea</taxon>
        <taxon>Longamoebia</taxon>
        <taxon>Centramoebida</taxon>
        <taxon>Acanthamoebidae</taxon>
        <taxon>Acanthamoeba</taxon>
    </lineage>
</organism>
<dbReference type="SMART" id="SM00225">
    <property type="entry name" value="BTB"/>
    <property type="match status" value="2"/>
</dbReference>
<proteinExistence type="predicted"/>
<dbReference type="PANTHER" id="PTHR24410">
    <property type="entry name" value="HL07962P-RELATED"/>
    <property type="match status" value="1"/>
</dbReference>
<dbReference type="PROSITE" id="PS51450">
    <property type="entry name" value="LRR"/>
    <property type="match status" value="2"/>
</dbReference>
<keyword evidence="2" id="KW-0677">Repeat</keyword>
<sequence length="791" mass="88838">MEKEDDLAFALSMANLGSGRVSQEEDESTVTLAQEIKRLAAKYGPERFTETSLGFKLAFVSAEVNVVVEVELDTMMYLEDDPPQFKVWLHVNPVQSNGAHVGGADCRELRSLLEEYAEDWMVEEMPILERLMDAVRDWLFWKTEDAQFAPPAPAPRATSPGKAGASAAAGAGFSDHKEKKAKEEQKKQKAAAKPKPTPKPKPAPQRVAYTPVYQPPVYRPPPVYQTPWNYVAPRNPPPAPDMTAVRTRFEGLYGRPLSADFLETWNLPSYGAGAPPRDHNRDKFIDRPETECDEETLIKIEEAYVNENRILSITNKGVPALPIELMGRLTTLTELNLHNNKLSALPVTICQLSSLTKLYASFNQITEFPAELTVLPQLLNLDLSHNKASDVTCSFPAAAAVRLITMPPQVDQMTTLQILELNHNQIRGLPPQMGEMPSLRKLYLNNNKIMFVPTELGYLPKLTLLRLSHNPIKNLPVDEYQQGTAKTLEFLRTAGPGVETGRQLKNFAFVKEFSDVEFIVGSEVFPAHKVVLCARSPVLRVLLHSMSESESASGVVELRPPAELSHIPVDVFREFIGYLYRDTVEKDKLKRLEEMCKRLKFGYVVVRESTFAQDFGVLMEEPMRYSDVSFLVEGVPIKAHKVFLAASSEYFKGMFTSGLKEAQQDEIELPHVREPIFRAIREYCYTGDVEEITGDTAVDLLGASCAYTLPRLKMIVESLLGYSLDVDNVACLYPVAVMYEAQVLERACEFFMAQFLAQVKATEAWADLPPELKAKVEEQTIKWGLNKNKKW</sequence>
<dbReference type="PANTHER" id="PTHR24410:SF23">
    <property type="entry name" value="BTB DOMAIN-CONTAINING PROTEIN-RELATED"/>
    <property type="match status" value="1"/>
</dbReference>
<dbReference type="Pfam" id="PF00651">
    <property type="entry name" value="BTB"/>
    <property type="match status" value="2"/>
</dbReference>